<dbReference type="Proteomes" id="UP001576776">
    <property type="component" value="Unassembled WGS sequence"/>
</dbReference>
<evidence type="ECO:0000313" key="2">
    <source>
        <dbReference type="Proteomes" id="UP001576776"/>
    </source>
</evidence>
<comment type="caution">
    <text evidence="1">The sequence shown here is derived from an EMBL/GenBank/DDBJ whole genome shotgun (WGS) entry which is preliminary data.</text>
</comment>
<name>A0ABV4YMK6_9CYAN</name>
<dbReference type="RefSeq" id="WP_413260914.1">
    <property type="nucleotide sequence ID" value="NZ_JBHFNS010000094.1"/>
</dbReference>
<reference evidence="1 2" key="1">
    <citation type="submission" date="2024-09" db="EMBL/GenBank/DDBJ databases">
        <title>Floridaenema gen nov. (Aerosakkonemataceae, Aerosakkonematales ord. nov., Cyanobacteria) from benthic tropical and subtropical fresh waters, with the description of four new species.</title>
        <authorList>
            <person name="Moretto J.A."/>
            <person name="Berthold D.E."/>
            <person name="Lefler F.W."/>
            <person name="Huang I.-S."/>
            <person name="Laughinghouse H. IV."/>
        </authorList>
    </citation>
    <scope>NUCLEOTIDE SEQUENCE [LARGE SCALE GENOMIC DNA]</scope>
    <source>
        <strain evidence="1 2">BLCC-F154</strain>
    </source>
</reference>
<sequence>MATCPCCSHQMLRHIRGNQSYWFCRHCWQEMPNLDNYQQNLSLSQFSPRSLGLKKPVSLLAVV</sequence>
<gene>
    <name evidence="1" type="ORF">ACE1B6_29700</name>
</gene>
<keyword evidence="2" id="KW-1185">Reference proteome</keyword>
<accession>A0ABV4YMK6</accession>
<organism evidence="1 2">
    <name type="scientific">Floridaenema fluviatile BLCC-F154</name>
    <dbReference type="NCBI Taxonomy" id="3153640"/>
    <lineage>
        <taxon>Bacteria</taxon>
        <taxon>Bacillati</taxon>
        <taxon>Cyanobacteriota</taxon>
        <taxon>Cyanophyceae</taxon>
        <taxon>Oscillatoriophycideae</taxon>
        <taxon>Aerosakkonematales</taxon>
        <taxon>Aerosakkonemataceae</taxon>
        <taxon>Floridanema</taxon>
        <taxon>Floridanema fluviatile</taxon>
    </lineage>
</organism>
<protein>
    <submittedName>
        <fullName evidence="1">Uncharacterized protein</fullName>
    </submittedName>
</protein>
<proteinExistence type="predicted"/>
<dbReference type="EMBL" id="JBHFNS010000094">
    <property type="protein sequence ID" value="MFB2939449.1"/>
    <property type="molecule type" value="Genomic_DNA"/>
</dbReference>
<evidence type="ECO:0000313" key="1">
    <source>
        <dbReference type="EMBL" id="MFB2939449.1"/>
    </source>
</evidence>